<sequence>MSLYFGQTPARLLVSAKKGLKVISNYLPPDGPKEFPDEVIEEYKKSGYHVDYSFDKCIVEKAEISKDGSRLVFISDPSTKEITVVDFTILKPYTKVRFDPAPPMTRVTTFKLSEKCEGDIEKIQISPEGRVVTFLQRQTTKQSNNFSVWLVPKGIPSELDASLDDPKLKPIECPRQVLSEFRRIGAKEGLSLAVFSPRRDNYFGLVNTGSVQVFGISECGLVKVFSKIREKRDGIHRVVLTRTLSADAPTCAEDAKKETSSDQPRVSTSKQAGHLNETVGKKILRSSPFFLVLASFPKGSRPSSAASFPLPSMAALSKLISDAMASSDVTDVVSAQPYPLIPSMRGDFLTSSLTPH</sequence>
<feature type="non-terminal residue" evidence="2">
    <location>
        <position position="356"/>
    </location>
</feature>
<evidence type="ECO:0000313" key="2">
    <source>
        <dbReference type="EMBL" id="GKT27039.1"/>
    </source>
</evidence>
<gene>
    <name evidence="2" type="ORF">ADUPG1_013582</name>
</gene>
<organism evidence="2 3">
    <name type="scientific">Aduncisulcus paluster</name>
    <dbReference type="NCBI Taxonomy" id="2918883"/>
    <lineage>
        <taxon>Eukaryota</taxon>
        <taxon>Metamonada</taxon>
        <taxon>Carpediemonas-like organisms</taxon>
        <taxon>Aduncisulcus</taxon>
    </lineage>
</organism>
<keyword evidence="3" id="KW-1185">Reference proteome</keyword>
<evidence type="ECO:0000313" key="3">
    <source>
        <dbReference type="Proteomes" id="UP001057375"/>
    </source>
</evidence>
<dbReference type="EMBL" id="BQXS01012698">
    <property type="protein sequence ID" value="GKT27039.1"/>
    <property type="molecule type" value="Genomic_DNA"/>
</dbReference>
<accession>A0ABQ5K3E3</accession>
<feature type="region of interest" description="Disordered" evidence="1">
    <location>
        <begin position="250"/>
        <end position="271"/>
    </location>
</feature>
<dbReference type="Proteomes" id="UP001057375">
    <property type="component" value="Unassembled WGS sequence"/>
</dbReference>
<name>A0ABQ5K3E3_9EUKA</name>
<protein>
    <submittedName>
        <fullName evidence="2">Translation initiation factor 2A like protein</fullName>
    </submittedName>
</protein>
<dbReference type="GO" id="GO:0003743">
    <property type="term" value="F:translation initiation factor activity"/>
    <property type="evidence" value="ECO:0007669"/>
    <property type="project" value="UniProtKB-KW"/>
</dbReference>
<keyword evidence="2" id="KW-0396">Initiation factor</keyword>
<feature type="compositionally biased region" description="Polar residues" evidence="1">
    <location>
        <begin position="261"/>
        <end position="271"/>
    </location>
</feature>
<keyword evidence="2" id="KW-0648">Protein biosynthesis</keyword>
<evidence type="ECO:0000256" key="1">
    <source>
        <dbReference type="SAM" id="MobiDB-lite"/>
    </source>
</evidence>
<proteinExistence type="predicted"/>
<reference evidence="2" key="1">
    <citation type="submission" date="2022-03" db="EMBL/GenBank/DDBJ databases">
        <title>Draft genome sequence of Aduncisulcus paluster, a free-living microaerophilic Fornicata.</title>
        <authorList>
            <person name="Yuyama I."/>
            <person name="Kume K."/>
            <person name="Tamura T."/>
            <person name="Inagaki Y."/>
            <person name="Hashimoto T."/>
        </authorList>
    </citation>
    <scope>NUCLEOTIDE SEQUENCE</scope>
    <source>
        <strain evidence="2">NY0171</strain>
    </source>
</reference>
<comment type="caution">
    <text evidence="2">The sequence shown here is derived from an EMBL/GenBank/DDBJ whole genome shotgun (WGS) entry which is preliminary data.</text>
</comment>